<dbReference type="EMBL" id="JAABOE010000052">
    <property type="protein sequence ID" value="KAF3175397.1"/>
    <property type="molecule type" value="Genomic_DNA"/>
</dbReference>
<feature type="region of interest" description="Disordered" evidence="6">
    <location>
        <begin position="420"/>
        <end position="448"/>
    </location>
</feature>
<evidence type="ECO:0000256" key="6">
    <source>
        <dbReference type="SAM" id="MobiDB-lite"/>
    </source>
</evidence>
<feature type="compositionally biased region" description="Acidic residues" evidence="6">
    <location>
        <begin position="185"/>
        <end position="200"/>
    </location>
</feature>
<dbReference type="GO" id="GO:0005737">
    <property type="term" value="C:cytoplasm"/>
    <property type="evidence" value="ECO:0007669"/>
    <property type="project" value="UniProtKB-SubCell"/>
</dbReference>
<dbReference type="PANTHER" id="PTHR23354">
    <property type="entry name" value="NUCLEOLAR PROTEIN 7/ESTROGEN RECEPTOR COACTIVATOR-RELATED"/>
    <property type="match status" value="1"/>
</dbReference>
<evidence type="ECO:0000313" key="8">
    <source>
        <dbReference type="EMBL" id="KAF3175397.1"/>
    </source>
</evidence>
<name>A0A7C8PK23_ORBOL</name>
<organism evidence="8 9">
    <name type="scientific">Orbilia oligospora</name>
    <name type="common">Nematode-trapping fungus</name>
    <name type="synonym">Arthrobotrys oligospora</name>
    <dbReference type="NCBI Taxonomy" id="2813651"/>
    <lineage>
        <taxon>Eukaryota</taxon>
        <taxon>Fungi</taxon>
        <taxon>Dikarya</taxon>
        <taxon>Ascomycota</taxon>
        <taxon>Pezizomycotina</taxon>
        <taxon>Orbiliomycetes</taxon>
        <taxon>Orbiliales</taxon>
        <taxon>Orbiliaceae</taxon>
        <taxon>Orbilia</taxon>
    </lineage>
</organism>
<evidence type="ECO:0000256" key="1">
    <source>
        <dbReference type="ARBA" id="ARBA00002738"/>
    </source>
</evidence>
<dbReference type="InterPro" id="IPR006571">
    <property type="entry name" value="TLDc_dom"/>
</dbReference>
<dbReference type="Proteomes" id="UP000479691">
    <property type="component" value="Unassembled WGS sequence"/>
</dbReference>
<comment type="caution">
    <text evidence="8">The sequence shown here is derived from an EMBL/GenBank/DDBJ whole genome shotgun (WGS) entry which is preliminary data.</text>
</comment>
<evidence type="ECO:0000256" key="4">
    <source>
        <dbReference type="ARBA" id="ARBA00015163"/>
    </source>
</evidence>
<dbReference type="AlphaFoldDB" id="A0A7C8PK23"/>
<evidence type="ECO:0000313" key="9">
    <source>
        <dbReference type="Proteomes" id="UP000479691"/>
    </source>
</evidence>
<keyword evidence="5" id="KW-0963">Cytoplasm</keyword>
<feature type="compositionally biased region" description="Basic and acidic residues" evidence="6">
    <location>
        <begin position="175"/>
        <end position="184"/>
    </location>
</feature>
<comment type="similarity">
    <text evidence="3">Belongs to the RTC5 family.</text>
</comment>
<dbReference type="GO" id="GO:0006979">
    <property type="term" value="P:response to oxidative stress"/>
    <property type="evidence" value="ECO:0007669"/>
    <property type="project" value="TreeGrafter"/>
</dbReference>
<dbReference type="PANTHER" id="PTHR23354:SF130">
    <property type="entry name" value="RESTRICTION OF TELOMERE CAPPING PROTEIN 5"/>
    <property type="match status" value="1"/>
</dbReference>
<sequence>MGQSQSDETRRSLSPDDLRHRLTHRLQKRTFTDLELYSFRDVFASLANTSNDGTIYWSQDTLTRFLELPDALDVANLLYHATSIAAGFPFLSDGPGVLDWEAVVRVVCVFTGRYKTVLRKGGGDAVRVWFRILAVHDRGGNGGCGNDVHVNGKGIEDAIADAMTNGRGHGGTGQLHDHGKHDDDKNDDNDDDDDCDDDSDDIFRIADPEDMEDENDDDELALAALEALDAIEVFKLAEKPAAVVQKYIRRLDPKDLTKLVMLLLVIAPLDPQESLATYVERYSGDSLVDLRRAAESIVRSMSIDGKPILWTGFSKSIKRSLPHLFDGFKPLYEHLLFSKRLNMGKTPSLHLPLTPPLLQHYGTILTPTVLNQLSFFLKGETLYRRLRKLYIGSDDGFSMGMFEQKVFKWRAPTILLVSGSRMGPPSTSREKSFSDSLSPKRFPDSITDSNDDNETLTFGVYIDVMWKITHKECFGTSDTQIFQLHPIHEVFETSKAHSDYIYWNKSAGIGFGAPLPRIKAGDPVLHMNLGAVSLILDESLEFGVFTHSSSGGGAYHTSDLGVGGRSEDWQERFNIEEIEVWGVGGEEEAKEQARQWAWDEAEAMRRRNVQLGDDVEANRALLEMAGIIGGNRSGGSM</sequence>
<evidence type="ECO:0000256" key="5">
    <source>
        <dbReference type="ARBA" id="ARBA00022490"/>
    </source>
</evidence>
<evidence type="ECO:0000256" key="2">
    <source>
        <dbReference type="ARBA" id="ARBA00004496"/>
    </source>
</evidence>
<comment type="subcellular location">
    <subcellularLocation>
        <location evidence="2">Cytoplasm</location>
    </subcellularLocation>
</comment>
<feature type="region of interest" description="Disordered" evidence="6">
    <location>
        <begin position="162"/>
        <end position="216"/>
    </location>
</feature>
<evidence type="ECO:0000259" key="7">
    <source>
        <dbReference type="PROSITE" id="PS51886"/>
    </source>
</evidence>
<gene>
    <name evidence="8" type="primary">RTC5</name>
    <name evidence="8" type="ORF">TWF788_008503</name>
</gene>
<comment type="function">
    <text evidence="1">May be involved in a process influencing telomere capping.</text>
</comment>
<reference evidence="8 9" key="1">
    <citation type="submission" date="2019-06" db="EMBL/GenBank/DDBJ databases">
        <authorList>
            <person name="Palmer J.M."/>
        </authorList>
    </citation>
    <scope>NUCLEOTIDE SEQUENCE [LARGE SCALE GENOMIC DNA]</scope>
    <source>
        <strain evidence="8 9">TWF788</strain>
    </source>
</reference>
<dbReference type="Pfam" id="PF07534">
    <property type="entry name" value="TLD"/>
    <property type="match status" value="1"/>
</dbReference>
<evidence type="ECO:0000256" key="3">
    <source>
        <dbReference type="ARBA" id="ARBA00006731"/>
    </source>
</evidence>
<feature type="domain" description="TLDc" evidence="7">
    <location>
        <begin position="363"/>
        <end position="584"/>
    </location>
</feature>
<accession>A0A7C8PK23</accession>
<dbReference type="SMART" id="SM00584">
    <property type="entry name" value="TLDc"/>
    <property type="match status" value="1"/>
</dbReference>
<proteinExistence type="inferred from homology"/>
<protein>
    <recommendedName>
        <fullName evidence="4">Restriction of telomere capping protein 5</fullName>
    </recommendedName>
</protein>
<dbReference type="PROSITE" id="PS51886">
    <property type="entry name" value="TLDC"/>
    <property type="match status" value="1"/>
</dbReference>
<dbReference type="GO" id="GO:0005634">
    <property type="term" value="C:nucleus"/>
    <property type="evidence" value="ECO:0007669"/>
    <property type="project" value="TreeGrafter"/>
</dbReference>